<comment type="subcellular location">
    <subcellularLocation>
        <location evidence="1">Chromosome</location>
    </subcellularLocation>
</comment>
<dbReference type="InterPro" id="IPR043017">
    <property type="entry name" value="WIYLD_dom_sf"/>
</dbReference>
<feature type="region of interest" description="Disordered" evidence="3">
    <location>
        <begin position="59"/>
        <end position="112"/>
    </location>
</feature>
<reference evidence="5 6" key="1">
    <citation type="submission" date="2021-02" db="EMBL/GenBank/DDBJ databases">
        <title>Plant Genome Project.</title>
        <authorList>
            <person name="Zhang R.-G."/>
        </authorList>
    </citation>
    <scope>NUCLEOTIDE SEQUENCE [LARGE SCALE GENOMIC DNA]</scope>
    <source>
        <tissue evidence="5">Leaves</tissue>
    </source>
</reference>
<dbReference type="InterPro" id="IPR001214">
    <property type="entry name" value="SET_dom"/>
</dbReference>
<evidence type="ECO:0000256" key="3">
    <source>
        <dbReference type="SAM" id="MobiDB-lite"/>
    </source>
</evidence>
<dbReference type="InterPro" id="IPR007728">
    <property type="entry name" value="Pre-SET_dom"/>
</dbReference>
<dbReference type="InterPro" id="IPR046341">
    <property type="entry name" value="SET_dom_sf"/>
</dbReference>
<dbReference type="SMART" id="SM00468">
    <property type="entry name" value="PreSET"/>
    <property type="match status" value="1"/>
</dbReference>
<evidence type="ECO:0000256" key="2">
    <source>
        <dbReference type="ARBA" id="ARBA00022454"/>
    </source>
</evidence>
<keyword evidence="6" id="KW-1185">Reference proteome</keyword>
<evidence type="ECO:0000313" key="5">
    <source>
        <dbReference type="EMBL" id="KAH7511658.1"/>
    </source>
</evidence>
<feature type="domain" description="SET" evidence="4">
    <location>
        <begin position="647"/>
        <end position="798"/>
    </location>
</feature>
<dbReference type="EMBL" id="JAFEMO010000512">
    <property type="protein sequence ID" value="KAH7511658.1"/>
    <property type="molecule type" value="Genomic_DNA"/>
</dbReference>
<organism evidence="5 6">
    <name type="scientific">Xanthoceras sorbifolium</name>
    <dbReference type="NCBI Taxonomy" id="99658"/>
    <lineage>
        <taxon>Eukaryota</taxon>
        <taxon>Viridiplantae</taxon>
        <taxon>Streptophyta</taxon>
        <taxon>Embryophyta</taxon>
        <taxon>Tracheophyta</taxon>
        <taxon>Spermatophyta</taxon>
        <taxon>Magnoliopsida</taxon>
        <taxon>eudicotyledons</taxon>
        <taxon>Gunneridae</taxon>
        <taxon>Pentapetalae</taxon>
        <taxon>rosids</taxon>
        <taxon>malvids</taxon>
        <taxon>Sapindales</taxon>
        <taxon>Sapindaceae</taxon>
        <taxon>Xanthoceroideae</taxon>
        <taxon>Xanthoceras</taxon>
    </lineage>
</organism>
<dbReference type="Gene3D" id="2.170.270.10">
    <property type="entry name" value="SET domain"/>
    <property type="match status" value="1"/>
</dbReference>
<dbReference type="PANTHER" id="PTHR46450">
    <property type="entry name" value="INACTIVE HISTONE-LYSINE N-METHYLTRANSFERASE SUVR1-RELATED"/>
    <property type="match status" value="1"/>
</dbReference>
<dbReference type="InterPro" id="IPR018848">
    <property type="entry name" value="WIYLD_domain"/>
</dbReference>
<dbReference type="InterPro" id="IPR025776">
    <property type="entry name" value="SUVR4/1/2"/>
</dbReference>
<evidence type="ECO:0000259" key="4">
    <source>
        <dbReference type="PROSITE" id="PS50280"/>
    </source>
</evidence>
<evidence type="ECO:0000256" key="1">
    <source>
        <dbReference type="ARBA" id="ARBA00004286"/>
    </source>
</evidence>
<dbReference type="PANTHER" id="PTHR46450:SF1">
    <property type="entry name" value="INACTIVE HISTONE-LYSINE N-METHYLTRANSFERASE SUVR1-RELATED"/>
    <property type="match status" value="1"/>
</dbReference>
<dbReference type="Proteomes" id="UP000827721">
    <property type="component" value="Unassembled WGS sequence"/>
</dbReference>
<dbReference type="Pfam" id="PF10440">
    <property type="entry name" value="WIYLD"/>
    <property type="match status" value="1"/>
</dbReference>
<protein>
    <recommendedName>
        <fullName evidence="4">SET domain-containing protein</fullName>
    </recommendedName>
</protein>
<comment type="caution">
    <text evidence="5">The sequence shown here is derived from an EMBL/GenBank/DDBJ whole genome shotgun (WGS) entry which is preliminary data.</text>
</comment>
<dbReference type="PROSITE" id="PS51580">
    <property type="entry name" value="SAM_MT43_3"/>
    <property type="match status" value="1"/>
</dbReference>
<dbReference type="Pfam" id="PF05033">
    <property type="entry name" value="Pre-SET"/>
    <property type="match status" value="1"/>
</dbReference>
<dbReference type="Gene3D" id="1.10.8.850">
    <property type="entry name" value="Histone-lysine N methyltransferase , C-terminal domain-like"/>
    <property type="match status" value="1"/>
</dbReference>
<feature type="compositionally biased region" description="Polar residues" evidence="3">
    <location>
        <begin position="128"/>
        <end position="148"/>
    </location>
</feature>
<dbReference type="CDD" id="cd10538">
    <property type="entry name" value="SET_SETDB-like"/>
    <property type="match status" value="1"/>
</dbReference>
<dbReference type="PROSITE" id="PS50280">
    <property type="entry name" value="SET"/>
    <property type="match status" value="1"/>
</dbReference>
<dbReference type="SUPFAM" id="SSF82199">
    <property type="entry name" value="SET domain"/>
    <property type="match status" value="1"/>
</dbReference>
<dbReference type="Pfam" id="PF00856">
    <property type="entry name" value="SET"/>
    <property type="match status" value="1"/>
</dbReference>
<proteinExistence type="predicted"/>
<feature type="region of interest" description="Disordered" evidence="3">
    <location>
        <begin position="124"/>
        <end position="150"/>
    </location>
</feature>
<accession>A0ABQ8GXV9</accession>
<sequence>MAPDPRVARAFKAMKAIGITETKVKPVLKKLLKLYEKNWELIEEENYRVLADAIFDEEDDAKVSGQKKSKFNQEENFEEEAQEEPLRPLKRLRRGQEPRVPSSPSNASPSLGGALLIRPKVEEDELPATSSQHQSQDNVKSPQFSSGNGRAEIQRLGNKGKEPVSVHVASTENRCIPERSSHAVSIREPAVESGNLLLPKVSRTQALIKPKDEPFTDGMFIDNRPKYEVPIAVIHPDSIGKGDSSSGNVSLEERVCLGSPASSRLDGEHRVDGVLASSSERSSHELATIPEENPSSLEIASSPMGEVKLFLSCNSAVGRSNFHMPSVDELKELMEERCLRSYKIIDPSFSLMNLFKNVCECFLELTTNSSCESQERLGTVTPCDLLTKSTARDALLDGGSKGNIYTTSGILRGSVDKQCFADVAPPQVPRPLQFLNGLDDLVGTCEEMVANGSPISDKGDPEFSGSCSLVLVPQCQLTSDELRAINDVNDITKGEERVEIPWVNEISNERLPTFYYISQNLVYQNASVSFSLSQIGAEHCCSDCFGNCLASTSAIACVCARQTGKFVYTPEGLLDEEFLAECVTMTRDPQQQRLLNCRDCPLERSKNDGILEPCKGHLERNIIKECWSKCGCYKQCGNRVVQRGINSKLQVFFTPEEKGWGLRTLEKLQKGAFVCEFVGEIVTTKELYDRNTKKHNCPVLLDAYWVPKGVSKEEEALCLDATCYGNVARFLNHRKGICDGPQPVKKTGEPGSRVERCFDANLIEIPVEIEGPELHYYHLAFFTTREVDALEELTWDYGIDFDDHDHLVKPFQCRCASKFCRNMKRSSRKCFCFGIDCEMSRKLFKYTHAFHRDKDPDLYPLLDELIVSLDDAIQWWILRWCP</sequence>
<evidence type="ECO:0000313" key="6">
    <source>
        <dbReference type="Proteomes" id="UP000827721"/>
    </source>
</evidence>
<dbReference type="SMART" id="SM00317">
    <property type="entry name" value="SET"/>
    <property type="match status" value="1"/>
</dbReference>
<gene>
    <name evidence="5" type="ORF">JRO89_XSUnG0183300</name>
</gene>
<name>A0ABQ8GXV9_9ROSI</name>
<keyword evidence="2" id="KW-0158">Chromosome</keyword>